<dbReference type="AlphaFoldDB" id="A0AAU1UEB6"/>
<feature type="compositionally biased region" description="Basic and acidic residues" evidence="1">
    <location>
        <begin position="144"/>
        <end position="160"/>
    </location>
</feature>
<evidence type="ECO:0000256" key="1">
    <source>
        <dbReference type="SAM" id="MobiDB-lite"/>
    </source>
</evidence>
<feature type="compositionally biased region" description="Gly residues" evidence="1">
    <location>
        <begin position="179"/>
        <end position="188"/>
    </location>
</feature>
<accession>A0AAU1UEB6</accession>
<evidence type="ECO:0000313" key="2">
    <source>
        <dbReference type="EMBL" id="WTS14885.1"/>
    </source>
</evidence>
<organism evidence="2">
    <name type="scientific">Streptomyces sp. NBC_00119</name>
    <dbReference type="NCBI Taxonomy" id="2975659"/>
    <lineage>
        <taxon>Bacteria</taxon>
        <taxon>Bacillati</taxon>
        <taxon>Actinomycetota</taxon>
        <taxon>Actinomycetes</taxon>
        <taxon>Kitasatosporales</taxon>
        <taxon>Streptomycetaceae</taxon>
        <taxon>Streptomyces</taxon>
    </lineage>
</organism>
<reference evidence="2" key="1">
    <citation type="submission" date="2022-10" db="EMBL/GenBank/DDBJ databases">
        <title>The complete genomes of actinobacterial strains from the NBC collection.</title>
        <authorList>
            <person name="Joergensen T.S."/>
            <person name="Alvarez Arevalo M."/>
            <person name="Sterndorff E.B."/>
            <person name="Faurdal D."/>
            <person name="Vuksanovic O."/>
            <person name="Mourched A.-S."/>
            <person name="Charusanti P."/>
            <person name="Shaw S."/>
            <person name="Blin K."/>
            <person name="Weber T."/>
        </authorList>
    </citation>
    <scope>NUCLEOTIDE SEQUENCE</scope>
    <source>
        <strain evidence="2">NBC_00119</strain>
    </source>
</reference>
<sequence>MAEAADKGGGSDGSPWAFFGVLGAVGAAQAAVGEVVTELESFTKFQERVDQLVKDLKGSPAGPQKVGQEVLARQQFGGGDGGFKEASGLHSSYSTVISELENLSKLLSDSIEGMGIAVMASHKGYANIDDDIRRRMQAISAETTRHYGGEYEPPTHKNSDDGSTGGSGKGGTDSPADGSSGGDTGGAI</sequence>
<gene>
    <name evidence="2" type="ORF">OHU69_29890</name>
</gene>
<name>A0AAU1UEB6_9ACTN</name>
<feature type="region of interest" description="Disordered" evidence="1">
    <location>
        <begin position="144"/>
        <end position="188"/>
    </location>
</feature>
<proteinExistence type="predicted"/>
<dbReference type="EMBL" id="CP108195">
    <property type="protein sequence ID" value="WTS14885.1"/>
    <property type="molecule type" value="Genomic_DNA"/>
</dbReference>
<protein>
    <submittedName>
        <fullName evidence="2">Uncharacterized protein</fullName>
    </submittedName>
</protein>